<dbReference type="GO" id="GO:0016567">
    <property type="term" value="P:protein ubiquitination"/>
    <property type="evidence" value="ECO:0007669"/>
    <property type="project" value="TreeGrafter"/>
</dbReference>
<dbReference type="InterPro" id="IPR001841">
    <property type="entry name" value="Znf_RING"/>
</dbReference>
<feature type="transmembrane region" description="Helical" evidence="3">
    <location>
        <begin position="12"/>
        <end position="31"/>
    </location>
</feature>
<dbReference type="PROSITE" id="PS50089">
    <property type="entry name" value="ZF_RING_2"/>
    <property type="match status" value="1"/>
</dbReference>
<evidence type="ECO:0000259" key="4">
    <source>
        <dbReference type="PROSITE" id="PS50089"/>
    </source>
</evidence>
<dbReference type="InterPro" id="IPR045194">
    <property type="entry name" value="MGRN1/RNF157-like"/>
</dbReference>
<evidence type="ECO:0000256" key="1">
    <source>
        <dbReference type="PROSITE-ProRule" id="PRU00175"/>
    </source>
</evidence>
<dbReference type="GO" id="GO:0008270">
    <property type="term" value="F:zinc ion binding"/>
    <property type="evidence" value="ECO:0007669"/>
    <property type="project" value="UniProtKB-KW"/>
</dbReference>
<organism evidence="5">
    <name type="scientific">Phaeomonas parva</name>
    <dbReference type="NCBI Taxonomy" id="124430"/>
    <lineage>
        <taxon>Eukaryota</taxon>
        <taxon>Sar</taxon>
        <taxon>Stramenopiles</taxon>
        <taxon>Ochrophyta</taxon>
        <taxon>Pinguiophyceae</taxon>
        <taxon>Pinguiochrysidales</taxon>
        <taxon>Pinguiochrysidaceae</taxon>
        <taxon>Phaeomonas</taxon>
    </lineage>
</organism>
<keyword evidence="3" id="KW-0812">Transmembrane</keyword>
<keyword evidence="1" id="KW-0862">Zinc</keyword>
<keyword evidence="1" id="KW-0863">Zinc-finger</keyword>
<proteinExistence type="predicted"/>
<accession>A0A7S1TVT3</accession>
<dbReference type="PANTHER" id="PTHR22996">
    <property type="entry name" value="MAHOGUNIN"/>
    <property type="match status" value="1"/>
</dbReference>
<evidence type="ECO:0000313" key="5">
    <source>
        <dbReference type="EMBL" id="CAD9248226.1"/>
    </source>
</evidence>
<name>A0A7S1TVT3_9STRA</name>
<evidence type="ECO:0000256" key="3">
    <source>
        <dbReference type="SAM" id="Phobius"/>
    </source>
</evidence>
<dbReference type="AlphaFoldDB" id="A0A7S1TVT3"/>
<keyword evidence="3" id="KW-0472">Membrane</keyword>
<feature type="region of interest" description="Disordered" evidence="2">
    <location>
        <begin position="252"/>
        <end position="287"/>
    </location>
</feature>
<evidence type="ECO:0000256" key="2">
    <source>
        <dbReference type="SAM" id="MobiDB-lite"/>
    </source>
</evidence>
<dbReference type="SUPFAM" id="SSF57850">
    <property type="entry name" value="RING/U-box"/>
    <property type="match status" value="1"/>
</dbReference>
<reference evidence="5" key="1">
    <citation type="submission" date="2021-01" db="EMBL/GenBank/DDBJ databases">
        <authorList>
            <person name="Corre E."/>
            <person name="Pelletier E."/>
            <person name="Niang G."/>
            <person name="Scheremetjew M."/>
            <person name="Finn R."/>
            <person name="Kale V."/>
            <person name="Holt S."/>
            <person name="Cochrane G."/>
            <person name="Meng A."/>
            <person name="Brown T."/>
            <person name="Cohen L."/>
        </authorList>
    </citation>
    <scope>NUCLEOTIDE SEQUENCE</scope>
    <source>
        <strain evidence="5">CCMP2877</strain>
    </source>
</reference>
<feature type="domain" description="RING-type" evidence="4">
    <location>
        <begin position="478"/>
        <end position="513"/>
    </location>
</feature>
<dbReference type="GO" id="GO:0061630">
    <property type="term" value="F:ubiquitin protein ligase activity"/>
    <property type="evidence" value="ECO:0007669"/>
    <property type="project" value="UniProtKB-EC"/>
</dbReference>
<dbReference type="PANTHER" id="PTHR22996:SF0">
    <property type="entry name" value="RE60872P-RELATED"/>
    <property type="match status" value="1"/>
</dbReference>
<dbReference type="Gene3D" id="3.30.40.10">
    <property type="entry name" value="Zinc/RING finger domain, C3HC4 (zinc finger)"/>
    <property type="match status" value="1"/>
</dbReference>
<dbReference type="Pfam" id="PF13920">
    <property type="entry name" value="zf-C3HC4_3"/>
    <property type="match status" value="1"/>
</dbReference>
<keyword evidence="3" id="KW-1133">Transmembrane helix</keyword>
<dbReference type="EMBL" id="HBGJ01010597">
    <property type="protein sequence ID" value="CAD9248226.1"/>
    <property type="molecule type" value="Transcribed_RNA"/>
</dbReference>
<protein>
    <recommendedName>
        <fullName evidence="4">RING-type domain-containing protein</fullName>
    </recommendedName>
</protein>
<feature type="compositionally biased region" description="Low complexity" evidence="2">
    <location>
        <begin position="277"/>
        <end position="287"/>
    </location>
</feature>
<dbReference type="InterPro" id="IPR013083">
    <property type="entry name" value="Znf_RING/FYVE/PHD"/>
</dbReference>
<sequence>MSFDDYEVLIPYRTYDLIGFFMCSMLLWWGAHVMQRLLTYLELRQAIANDMFINLGAGAPYAEVLEKMAPHHMQRLRSATTDQQSLRMPPLEAPATVPSQKISVRCDPHGIAQGRLRLWLDFAVAARSKCCVQVLFGVPEAAFTQVAQQRIEGSSAVPSMPPDLPSLRGRFGRPSFPVVPVEEPAGFEMRPVRALDDQVLLSCVAQLRSAARYHTDVHTICASSDGSAVPVNFATPKMDVYDIPLDDVYASNGEPLMQGEDAGVTGGAGTEPKLRAGSEGSEGPPEESVLLTPPAVAGGRDPVTLTDFINGRGFTLQNVRGMTLQNVNDDEGEEKSVEAAPLLTGQPWFYETTRSQRSDLRIPALILVWDFGGQGEEEAPRPRQPAAYGPYVGLKKRVSEPSSVSPDAQQSRADSLGHNANDFSRSFLAVKVQFKKVGPKAEPSLQMNHSDQYLVATDAVVAVQDIFGSGNEDENEECVICFSEKCSMLLLPCRHLSVCGTCFAQIDKCPVCRTTFDGYCVLENEDAIADGAADEEKDQGADHLH</sequence>
<gene>
    <name evidence="5" type="ORF">PPAR1163_LOCUS6585</name>
</gene>
<keyword evidence="1" id="KW-0479">Metal-binding</keyword>